<dbReference type="Proteomes" id="UP000053091">
    <property type="component" value="Unassembled WGS sequence"/>
</dbReference>
<organism evidence="2">
    <name type="scientific">Lentimicrobium saccharophilum</name>
    <dbReference type="NCBI Taxonomy" id="1678841"/>
    <lineage>
        <taxon>Bacteria</taxon>
        <taxon>Pseudomonadati</taxon>
        <taxon>Bacteroidota</taxon>
        <taxon>Bacteroidia</taxon>
        <taxon>Bacteroidales</taxon>
        <taxon>Lentimicrobiaceae</taxon>
        <taxon>Lentimicrobium</taxon>
    </lineage>
</organism>
<dbReference type="InterPro" id="IPR029044">
    <property type="entry name" value="Nucleotide-diphossugar_trans"/>
</dbReference>
<dbReference type="GO" id="GO:0016740">
    <property type="term" value="F:transferase activity"/>
    <property type="evidence" value="ECO:0007669"/>
    <property type="project" value="UniProtKB-KW"/>
</dbReference>
<dbReference type="InterPro" id="IPR005835">
    <property type="entry name" value="NTP_transferase_dom"/>
</dbReference>
<dbReference type="Pfam" id="PF00483">
    <property type="entry name" value="NTP_transferase"/>
    <property type="match status" value="1"/>
</dbReference>
<dbReference type="InterPro" id="IPR050486">
    <property type="entry name" value="Mannose-1P_guanyltransferase"/>
</dbReference>
<feature type="domain" description="Nucleotidyl transferase" evidence="1">
    <location>
        <begin position="2"/>
        <end position="234"/>
    </location>
</feature>
<dbReference type="STRING" id="1678841.TBC1_11717"/>
<evidence type="ECO:0000259" key="1">
    <source>
        <dbReference type="Pfam" id="PF00483"/>
    </source>
</evidence>
<keyword evidence="2" id="KW-0808">Transferase</keyword>
<gene>
    <name evidence="2" type="ORF">TBC1_11717</name>
</gene>
<name>A0A0S7C0J3_9BACT</name>
<accession>A0A0S7C0J3</accession>
<keyword evidence="3" id="KW-1185">Reference proteome</keyword>
<evidence type="ECO:0000313" key="3">
    <source>
        <dbReference type="Proteomes" id="UP000053091"/>
    </source>
</evidence>
<dbReference type="EMBL" id="DF968182">
    <property type="protein sequence ID" value="GAP42585.1"/>
    <property type="molecule type" value="Genomic_DNA"/>
</dbReference>
<evidence type="ECO:0000313" key="2">
    <source>
        <dbReference type="EMBL" id="GAP42585.1"/>
    </source>
</evidence>
<dbReference type="CDD" id="cd06422">
    <property type="entry name" value="NTP_transferase_like_1"/>
    <property type="match status" value="1"/>
</dbReference>
<dbReference type="SUPFAM" id="SSF53448">
    <property type="entry name" value="Nucleotide-diphospho-sugar transferases"/>
    <property type="match status" value="1"/>
</dbReference>
<proteinExistence type="predicted"/>
<dbReference type="RefSeq" id="WP_062038590.1">
    <property type="nucleotide sequence ID" value="NZ_DF968182.1"/>
</dbReference>
<reference evidence="2" key="1">
    <citation type="journal article" date="2015" name="Genome Announc.">
        <title>Draft Genome Sequence of Bacteroidales Strain TBC1, a Novel Isolate from a Methanogenic Wastewater Treatment System.</title>
        <authorList>
            <person name="Tourlousse D.M."/>
            <person name="Matsuura N."/>
            <person name="Sun L."/>
            <person name="Toyonaga M."/>
            <person name="Kuroda K."/>
            <person name="Ohashi A."/>
            <person name="Cruz R."/>
            <person name="Yamaguchi T."/>
            <person name="Sekiguchi Y."/>
        </authorList>
    </citation>
    <scope>NUCLEOTIDE SEQUENCE [LARGE SCALE GENOMIC DNA]</scope>
    <source>
        <strain evidence="2">TBC1</strain>
    </source>
</reference>
<dbReference type="OrthoDB" id="9813880at2"/>
<dbReference type="PANTHER" id="PTHR22572">
    <property type="entry name" value="SUGAR-1-PHOSPHATE GUANYL TRANSFERASE"/>
    <property type="match status" value="1"/>
</dbReference>
<dbReference type="AlphaFoldDB" id="A0A0S7C0J3"/>
<dbReference type="Gene3D" id="3.90.550.10">
    <property type="entry name" value="Spore Coat Polysaccharide Biosynthesis Protein SpsA, Chain A"/>
    <property type="match status" value="1"/>
</dbReference>
<protein>
    <submittedName>
        <fullName evidence="2">Nucleotidyl transferase</fullName>
    </submittedName>
</protein>
<sequence length="249" mass="27559">MKAMILAAGLGTRLKPLTDHCPKALLQAGPYTLLEFAIRKLKAAGFNELIINVHHHAPMIISYLKKNLNFGCEISISDESDQLLDTGGGIQKASWFFSDGQPFLVYNADIIGGLDLSALYAMHLQQQSLATLVVRRRETNRYLLFDQKLRLSGWENLKTGEQRMARAGSTSLIQLAFSGIHVINPEIFPLIRTKGRFSIIDTYLALAGNNLITGYLDESQLWADAGKPESLKQAGEIAKLITFSDRNPA</sequence>